<dbReference type="EMBL" id="RIBP01000003">
    <property type="protein sequence ID" value="TRZ39258.1"/>
    <property type="molecule type" value="Genomic_DNA"/>
</dbReference>
<keyword evidence="1" id="KW-0812">Transmembrane</keyword>
<keyword evidence="2" id="KW-0614">Plasmid</keyword>
<gene>
    <name evidence="2" type="ORF">CEQ21_07780</name>
</gene>
<evidence type="ECO:0000313" key="2">
    <source>
        <dbReference type="EMBL" id="TRZ39258.1"/>
    </source>
</evidence>
<protein>
    <submittedName>
        <fullName evidence="2">Uncharacterized protein</fullName>
    </submittedName>
</protein>
<feature type="transmembrane region" description="Helical" evidence="1">
    <location>
        <begin position="6"/>
        <end position="25"/>
    </location>
</feature>
<keyword evidence="1" id="KW-0472">Membrane</keyword>
<proteinExistence type="predicted"/>
<evidence type="ECO:0000256" key="1">
    <source>
        <dbReference type="SAM" id="Phobius"/>
    </source>
</evidence>
<keyword evidence="1" id="KW-1133">Transmembrane helix</keyword>
<reference evidence="2" key="1">
    <citation type="submission" date="2018-10" db="EMBL/GenBank/DDBJ databases">
        <title>FDA dAtabase for Regulatory Grade micrObial Sequences (FDA-ARGOS): Supporting development and validation of Infectious Disease Dx tests.</title>
        <authorList>
            <person name="Minogue T."/>
            <person name="Wolcott M."/>
            <person name="Wasieloski L."/>
            <person name="Aguilar W."/>
            <person name="Moore D."/>
            <person name="Tallon L.J."/>
            <person name="Sadzewicz L."/>
            <person name="Sengamalay N."/>
            <person name="Ott S."/>
            <person name="Godinez A."/>
            <person name="Nagaraj S."/>
            <person name="Vavikolanu K."/>
            <person name="Vyas G."/>
            <person name="Nadendla S."/>
            <person name="Aluvathingal J."/>
            <person name="Sichtig H."/>
        </authorList>
    </citation>
    <scope>NUCLEOTIDE SEQUENCE</scope>
    <source>
        <strain evidence="2">FDAARGOS_343</strain>
        <plasmid evidence="2">unnamed2</plasmid>
    </source>
</reference>
<dbReference type="Proteomes" id="UP000319837">
    <property type="component" value="Plasmid unnamed2"/>
</dbReference>
<dbReference type="AlphaFoldDB" id="A0A553SQJ8"/>
<feature type="transmembrane region" description="Helical" evidence="1">
    <location>
        <begin position="75"/>
        <end position="94"/>
    </location>
</feature>
<name>A0A553SQJ8_NIACI</name>
<organism evidence="2">
    <name type="scientific">Niallia circulans</name>
    <name type="common">Bacillus circulans</name>
    <dbReference type="NCBI Taxonomy" id="1397"/>
    <lineage>
        <taxon>Bacteria</taxon>
        <taxon>Bacillati</taxon>
        <taxon>Bacillota</taxon>
        <taxon>Bacilli</taxon>
        <taxon>Bacillales</taxon>
        <taxon>Bacillaceae</taxon>
        <taxon>Niallia</taxon>
    </lineage>
</organism>
<accession>A0A553SQJ8</accession>
<geneLocation type="plasmid" evidence="2">
    <name>unnamed2</name>
</geneLocation>
<sequence length="97" mass="11280">MFIITMLMAFFVFSIFVLIFTFIMCWRSREVFPVDILRFKGALIMLVSTGILLILKEKVINIYNTVSTYISNLNTLLLIILILVIIIGIVKVRYKDN</sequence>
<comment type="caution">
    <text evidence="2">The sequence shown here is derived from an EMBL/GenBank/DDBJ whole genome shotgun (WGS) entry which is preliminary data.</text>
</comment>
<feature type="transmembrane region" description="Helical" evidence="1">
    <location>
        <begin position="37"/>
        <end position="55"/>
    </location>
</feature>